<protein>
    <recommendedName>
        <fullName evidence="5">Integral membrane protein</fullName>
    </recommendedName>
</protein>
<dbReference type="RefSeq" id="WP_086697530.1">
    <property type="nucleotide sequence ID" value="NZ_JAKKZF010000201.1"/>
</dbReference>
<feature type="region of interest" description="Disordered" evidence="1">
    <location>
        <begin position="1"/>
        <end position="28"/>
    </location>
</feature>
<evidence type="ECO:0008006" key="5">
    <source>
        <dbReference type="Google" id="ProtNLM"/>
    </source>
</evidence>
<keyword evidence="4" id="KW-1185">Reference proteome</keyword>
<feature type="transmembrane region" description="Helical" evidence="2">
    <location>
        <begin position="127"/>
        <end position="150"/>
    </location>
</feature>
<keyword evidence="2" id="KW-0472">Membrane</keyword>
<organism evidence="3 4">
    <name type="scientific">Streptomyces tricolor</name>
    <dbReference type="NCBI Taxonomy" id="68277"/>
    <lineage>
        <taxon>Bacteria</taxon>
        <taxon>Bacillati</taxon>
        <taxon>Actinomycetota</taxon>
        <taxon>Actinomycetes</taxon>
        <taxon>Kitasatosporales</taxon>
        <taxon>Streptomycetaceae</taxon>
        <taxon>Streptomyces</taxon>
        <taxon>Streptomyces violaceoruber group</taxon>
    </lineage>
</organism>
<dbReference type="EMBL" id="JAKKZF010000201">
    <property type="protein sequence ID" value="MCG0068182.1"/>
    <property type="molecule type" value="Genomic_DNA"/>
</dbReference>
<evidence type="ECO:0000313" key="4">
    <source>
        <dbReference type="Proteomes" id="UP001299012"/>
    </source>
</evidence>
<sequence length="152" mass="16691">MSSSSDPWWAAQAPQGSGYQQPDDSALADAAADMRAAAEYLRDAATPPPPPKEGNWDFTWFTNWVRHSDNGIACKRAMWSIGPAWALFLTLQRFPITTAFGITFLAFAIVGGWHLRVERKTTRLITWGLPVGLLYYTPVAIVFGLASFLVGG</sequence>
<evidence type="ECO:0000256" key="1">
    <source>
        <dbReference type="SAM" id="MobiDB-lite"/>
    </source>
</evidence>
<feature type="transmembrane region" description="Helical" evidence="2">
    <location>
        <begin position="94"/>
        <end position="115"/>
    </location>
</feature>
<reference evidence="3 4" key="1">
    <citation type="submission" date="2022-01" db="EMBL/GenBank/DDBJ databases">
        <title>Draft Genome Sequences of Seven Type Strains of the Genus Streptomyces.</title>
        <authorList>
            <person name="Aziz S."/>
            <person name="Coretto E."/>
            <person name="Chronakova A."/>
            <person name="Sproer C."/>
            <person name="Huber K."/>
            <person name="Nouioui I."/>
            <person name="Gross H."/>
        </authorList>
    </citation>
    <scope>NUCLEOTIDE SEQUENCE [LARGE SCALE GENOMIC DNA]</scope>
    <source>
        <strain evidence="3 4">DSM 41685</strain>
    </source>
</reference>
<evidence type="ECO:0000256" key="2">
    <source>
        <dbReference type="SAM" id="Phobius"/>
    </source>
</evidence>
<comment type="caution">
    <text evidence="3">The sequence shown here is derived from an EMBL/GenBank/DDBJ whole genome shotgun (WGS) entry which is preliminary data.</text>
</comment>
<name>A0ABS9JRI5_9ACTN</name>
<accession>A0ABS9JRI5</accession>
<gene>
    <name evidence="3" type="ORF">L0F81_33795</name>
</gene>
<proteinExistence type="predicted"/>
<keyword evidence="2" id="KW-1133">Transmembrane helix</keyword>
<evidence type="ECO:0000313" key="3">
    <source>
        <dbReference type="EMBL" id="MCG0068182.1"/>
    </source>
</evidence>
<keyword evidence="2" id="KW-0812">Transmembrane</keyword>
<dbReference type="Proteomes" id="UP001299012">
    <property type="component" value="Unassembled WGS sequence"/>
</dbReference>